<dbReference type="InterPro" id="IPR050612">
    <property type="entry name" value="Prok_Mopterin_Oxidored"/>
</dbReference>
<dbReference type="Pfam" id="PF04879">
    <property type="entry name" value="Molybdop_Fe4S4"/>
    <property type="match status" value="1"/>
</dbReference>
<keyword evidence="3" id="KW-0408">Iron</keyword>
<dbReference type="PANTHER" id="PTHR43742:SF6">
    <property type="entry name" value="OXIDOREDUCTASE YYAE-RELATED"/>
    <property type="match status" value="1"/>
</dbReference>
<gene>
    <name evidence="6" type="ORF">DQK91_20360</name>
</gene>
<sequence length="732" mass="82032">MEIRRSYCGLCHPRCGTLLHIEDGKVVKITGDPDHPITQGALCERGRLMLDHIYHPQRLNYPLKRVGKKGEGKWQRVTWEQALDEVAAKLANLKDKYGAETLTFTHGTKRTYHWDCRRFFNLFGSPNTCGVNTICMCPSYATEYATYGGMVMGSELLGAQCIVLWGNNASKSSPIGSYPKILHARKNGAKLIVIDPRRTKEAETADLWLQIRPGTDLALMLGWIRHIIASDLYDHEFVANWTVGFEELKAAVEPYTPEKVSEITSVPADLIIEAANTYAMISPAVIPFGLGLDKQGVNSTQCARGRAILRAITGNLEIPGGDVFTLAGEIGKIHDAEYLELNHLIPASQRAKQLGSQEYPFFGFPGWERNSAANKKLPKGYAAAPEAWHSNLAHAREVMNAIITGKPYPVKAAITLANNPLLALPNTQHVFEALQALELYVVMEYYMTPSAALADYVFPASTTVEQPELWLTPGFCMSCPQGIEPLYERRNSYDFYRGLGVRLGQEEHWPWKTVEEVYDHCLEPVGLTFQQLVDQYGVLGEREYRRYEKFGFGTPSGKVELKSSIFEELGAAPLPEYHEPKWSPVSSPDLAEEYPLILITGSRFMPMYQSEQRQIEKARKKVPDPLVSIHPDTAAELGLSEGDWAVISTPQGSIRQRVKITDAMHPKMVDLQHSWWFPERDPSLPDLFGAFESNTNMLCPDDPEFCSPEIGSWPHSALLCRVEKEREAEMAS</sequence>
<dbReference type="Gene3D" id="3.40.50.740">
    <property type="match status" value="1"/>
</dbReference>
<dbReference type="GO" id="GO:0016491">
    <property type="term" value="F:oxidoreductase activity"/>
    <property type="evidence" value="ECO:0007669"/>
    <property type="project" value="InterPro"/>
</dbReference>
<dbReference type="InterPro" id="IPR037949">
    <property type="entry name" value="MopB_CT_Acetylene-hydratase"/>
</dbReference>
<dbReference type="InterPro" id="IPR006963">
    <property type="entry name" value="Mopterin_OxRdtase_4Fe-4S_dom"/>
</dbReference>
<dbReference type="AlphaFoldDB" id="A0A6P1ZES7"/>
<dbReference type="InterPro" id="IPR006656">
    <property type="entry name" value="Mopterin_OxRdtase"/>
</dbReference>
<dbReference type="Gene3D" id="2.40.40.20">
    <property type="match status" value="1"/>
</dbReference>
<dbReference type="InterPro" id="IPR006657">
    <property type="entry name" value="MoPterin_dinucl-bd_dom"/>
</dbReference>
<dbReference type="GO" id="GO:0018818">
    <property type="term" value="F:acetylene hydratase activity"/>
    <property type="evidence" value="ECO:0007669"/>
    <property type="project" value="InterPro"/>
</dbReference>
<dbReference type="Pfam" id="PF00384">
    <property type="entry name" value="Molybdopterin"/>
    <property type="match status" value="1"/>
</dbReference>
<dbReference type="SUPFAM" id="SSF53706">
    <property type="entry name" value="Formate dehydrogenase/DMSO reductase, domains 1-3"/>
    <property type="match status" value="1"/>
</dbReference>
<evidence type="ECO:0000313" key="7">
    <source>
        <dbReference type="Proteomes" id="UP000434052"/>
    </source>
</evidence>
<comment type="caution">
    <text evidence="6">The sequence shown here is derived from an EMBL/GenBank/DDBJ whole genome shotgun (WGS) entry which is preliminary data.</text>
</comment>
<proteinExistence type="inferred from homology"/>
<dbReference type="SMART" id="SM00926">
    <property type="entry name" value="Molybdop_Fe4S4"/>
    <property type="match status" value="1"/>
</dbReference>
<dbReference type="SUPFAM" id="SSF50692">
    <property type="entry name" value="ADC-like"/>
    <property type="match status" value="1"/>
</dbReference>
<dbReference type="GO" id="GO:0043546">
    <property type="term" value="F:molybdopterin cofactor binding"/>
    <property type="evidence" value="ECO:0007669"/>
    <property type="project" value="InterPro"/>
</dbReference>
<evidence type="ECO:0000256" key="1">
    <source>
        <dbReference type="ARBA" id="ARBA00010312"/>
    </source>
</evidence>
<keyword evidence="4" id="KW-0411">Iron-sulfur</keyword>
<evidence type="ECO:0000256" key="2">
    <source>
        <dbReference type="ARBA" id="ARBA00022723"/>
    </source>
</evidence>
<reference evidence="6 7" key="1">
    <citation type="submission" date="2018-06" db="EMBL/GenBank/DDBJ databases">
        <title>Complete genome of Desulfovibrio marinus P48SEP.</title>
        <authorList>
            <person name="Crispim J.S."/>
            <person name="Vidigal P.M.P."/>
            <person name="Silva L.C.F."/>
            <person name="Araujo L.C."/>
            <person name="Laguardia C.N."/>
            <person name="Dias R.S."/>
            <person name="Sousa M.P."/>
            <person name="Paula S.O."/>
            <person name="Silva C."/>
        </authorList>
    </citation>
    <scope>NUCLEOTIDE SEQUENCE [LARGE SCALE GENOMIC DNA]</scope>
    <source>
        <strain evidence="6 7">P48SEP</strain>
    </source>
</reference>
<evidence type="ECO:0000256" key="3">
    <source>
        <dbReference type="ARBA" id="ARBA00023004"/>
    </source>
</evidence>
<keyword evidence="2" id="KW-0479">Metal-binding</keyword>
<dbReference type="PROSITE" id="PS51669">
    <property type="entry name" value="4FE4S_MOW_BIS_MGD"/>
    <property type="match status" value="1"/>
</dbReference>
<dbReference type="CDD" id="cd02781">
    <property type="entry name" value="MopB_CT_Acetylene-hydratase"/>
    <property type="match status" value="1"/>
</dbReference>
<organism evidence="6 7">
    <name type="scientific">Oceanidesulfovibrio marinus</name>
    <dbReference type="NCBI Taxonomy" id="370038"/>
    <lineage>
        <taxon>Bacteria</taxon>
        <taxon>Pseudomonadati</taxon>
        <taxon>Thermodesulfobacteriota</taxon>
        <taxon>Desulfovibrionia</taxon>
        <taxon>Desulfovibrionales</taxon>
        <taxon>Desulfovibrionaceae</taxon>
        <taxon>Oceanidesulfovibrio</taxon>
    </lineage>
</organism>
<comment type="similarity">
    <text evidence="1">Belongs to the prokaryotic molybdopterin-containing oxidoreductase family.</text>
</comment>
<dbReference type="InterPro" id="IPR009010">
    <property type="entry name" value="Asp_de-COase-like_dom_sf"/>
</dbReference>
<name>A0A6P1ZES7_9BACT</name>
<evidence type="ECO:0000313" key="6">
    <source>
        <dbReference type="EMBL" id="TVM30592.1"/>
    </source>
</evidence>
<evidence type="ECO:0000259" key="5">
    <source>
        <dbReference type="PROSITE" id="PS51669"/>
    </source>
</evidence>
<dbReference type="GO" id="GO:0051536">
    <property type="term" value="F:iron-sulfur cluster binding"/>
    <property type="evidence" value="ECO:0007669"/>
    <property type="project" value="UniProtKB-KW"/>
</dbReference>
<dbReference type="Gene3D" id="3.40.228.10">
    <property type="entry name" value="Dimethylsulfoxide Reductase, domain 2"/>
    <property type="match status" value="1"/>
</dbReference>
<protein>
    <submittedName>
        <fullName evidence="6">Molybdopterin oxidoreductase</fullName>
    </submittedName>
</protein>
<evidence type="ECO:0000256" key="4">
    <source>
        <dbReference type="ARBA" id="ARBA00023014"/>
    </source>
</evidence>
<dbReference type="Proteomes" id="UP000434052">
    <property type="component" value="Unassembled WGS sequence"/>
</dbReference>
<feature type="domain" description="4Fe-4S Mo/W bis-MGD-type" evidence="5">
    <location>
        <begin position="1"/>
        <end position="57"/>
    </location>
</feature>
<accession>A0A6P1ZES7</accession>
<dbReference type="OrthoDB" id="9810782at2"/>
<dbReference type="GO" id="GO:0046872">
    <property type="term" value="F:metal ion binding"/>
    <property type="evidence" value="ECO:0007669"/>
    <property type="project" value="UniProtKB-KW"/>
</dbReference>
<dbReference type="PANTHER" id="PTHR43742">
    <property type="entry name" value="TRIMETHYLAMINE-N-OXIDE REDUCTASE"/>
    <property type="match status" value="1"/>
</dbReference>
<dbReference type="RefSeq" id="WP_144307255.1">
    <property type="nucleotide sequence ID" value="NZ_QMIF01000021.1"/>
</dbReference>
<dbReference type="Pfam" id="PF01568">
    <property type="entry name" value="Molydop_binding"/>
    <property type="match status" value="1"/>
</dbReference>
<dbReference type="Gene3D" id="2.20.25.90">
    <property type="entry name" value="ADC-like domains"/>
    <property type="match status" value="1"/>
</dbReference>
<dbReference type="EMBL" id="QMIF01000021">
    <property type="protein sequence ID" value="TVM30592.1"/>
    <property type="molecule type" value="Genomic_DNA"/>
</dbReference>